<dbReference type="PANTHER" id="PTHR42899">
    <property type="entry name" value="SPERMATOGENESIS-ASSOCIATED PROTEIN 20"/>
    <property type="match status" value="1"/>
</dbReference>
<gene>
    <name evidence="2" type="ORF">G7057_03620</name>
</gene>
<accession>A0A6G7K8S5</accession>
<dbReference type="KEGG" id="jar:G7057_03620"/>
<dbReference type="InterPro" id="IPR008928">
    <property type="entry name" value="6-hairpin_glycosidase_sf"/>
</dbReference>
<organism evidence="2 3">
    <name type="scientific">Jeotgalibaca arthritidis</name>
    <dbReference type="NCBI Taxonomy" id="1868794"/>
    <lineage>
        <taxon>Bacteria</taxon>
        <taxon>Bacillati</taxon>
        <taxon>Bacillota</taxon>
        <taxon>Bacilli</taxon>
        <taxon>Lactobacillales</taxon>
        <taxon>Carnobacteriaceae</taxon>
        <taxon>Jeotgalibaca</taxon>
    </lineage>
</organism>
<dbReference type="RefSeq" id="WP_166161425.1">
    <property type="nucleotide sequence ID" value="NZ_CP049740.1"/>
</dbReference>
<keyword evidence="3" id="KW-1185">Reference proteome</keyword>
<dbReference type="GO" id="GO:0005975">
    <property type="term" value="P:carbohydrate metabolic process"/>
    <property type="evidence" value="ECO:0007669"/>
    <property type="project" value="InterPro"/>
</dbReference>
<evidence type="ECO:0000313" key="3">
    <source>
        <dbReference type="Proteomes" id="UP000501451"/>
    </source>
</evidence>
<feature type="domain" description="Spermatogenesis-associated protein 20-like TRX" evidence="1">
    <location>
        <begin position="4"/>
        <end position="165"/>
    </location>
</feature>
<dbReference type="SUPFAM" id="SSF48208">
    <property type="entry name" value="Six-hairpin glycosidases"/>
    <property type="match status" value="1"/>
</dbReference>
<dbReference type="Gene3D" id="3.40.30.10">
    <property type="entry name" value="Glutaredoxin"/>
    <property type="match status" value="1"/>
</dbReference>
<sequence>MTHQNRLSQEKSPYLLQHANNPIDWYPWGEEAFNKAEKEDKPIFLSIGYSTCHWCHVMAHESFEDEGVARYMNDHYVAIKVDREERPDIDSVYMKICQMMTGQGGWPLTIVMTPEKRPFFAGTYFPKERRQQLPGLVDVLSHVHRIYKEDKNQLADIEKNVKAALDKTIEREKGEGLSKETIDQAYQTLEQRFDLVFGGFGTGQKFPQAQNLLFLLHYYQVTKTKKALYMVEHTLVNMIKGGIWDQLGFGFSRYTVDRRWKTPHFEKMLYDNAMLLMVLASSYQITKKPFYKEKALQLVTFIKAEMTAEEGGFYSAIDADSEGEEGKYYTWTFSEIYDHLDEETADLFVDVYGVSPRGNFEGKNILYLPQLDFSTYAADYGLSEEEIVMTLSQACQSLLAVRKERVYPHLDDKVLTSWNSLMIAALSQAAAVFQDTDMLEMAKKALLFIEEKLYENGRLQARYRQGEAKFHAYLDDYAFLSWAYLSLYEAGADRKNLEKAMATCREMEDLFWDTELGGFFFSGSDSEQMIVQEKEVVEGGLPSGNSIASFVYAKLALMTAHSHYEKRLNELLSIFNTDIKEAPASTPSLMRSLLLTHYPSQQVLVFGKEKARFLEKLQTAYLPNVVTLLADDAADLADLAPYTSDYPNNPGQTMIYVCQNFTCQRPTTDMQEAMAQILEG</sequence>
<protein>
    <submittedName>
        <fullName evidence="2">Thioredoxin domain-containing protein</fullName>
    </submittedName>
</protein>
<dbReference type="CDD" id="cd02955">
    <property type="entry name" value="SSP411"/>
    <property type="match status" value="1"/>
</dbReference>
<dbReference type="Gene3D" id="1.50.10.10">
    <property type="match status" value="2"/>
</dbReference>
<dbReference type="Proteomes" id="UP000501451">
    <property type="component" value="Chromosome"/>
</dbReference>
<dbReference type="EMBL" id="CP049740">
    <property type="protein sequence ID" value="QII81655.1"/>
    <property type="molecule type" value="Genomic_DNA"/>
</dbReference>
<evidence type="ECO:0000313" key="2">
    <source>
        <dbReference type="EMBL" id="QII81655.1"/>
    </source>
</evidence>
<dbReference type="InterPro" id="IPR024705">
    <property type="entry name" value="Ssp411"/>
</dbReference>
<dbReference type="SUPFAM" id="SSF52833">
    <property type="entry name" value="Thioredoxin-like"/>
    <property type="match status" value="1"/>
</dbReference>
<name>A0A6G7K8S5_9LACT</name>
<evidence type="ECO:0000259" key="1">
    <source>
        <dbReference type="Pfam" id="PF03190"/>
    </source>
</evidence>
<dbReference type="InterPro" id="IPR004879">
    <property type="entry name" value="Ssp411-like_TRX"/>
</dbReference>
<dbReference type="PIRSF" id="PIRSF006402">
    <property type="entry name" value="UCP006402_thioredoxin"/>
    <property type="match status" value="1"/>
</dbReference>
<proteinExistence type="predicted"/>
<dbReference type="AlphaFoldDB" id="A0A6G7K8S5"/>
<dbReference type="InterPro" id="IPR012341">
    <property type="entry name" value="6hp_glycosidase-like_sf"/>
</dbReference>
<reference evidence="2 3" key="1">
    <citation type="journal article" date="2017" name="Int. J. Syst. Evol. Microbiol.">
        <title>Jeotgalibaca porci sp. nov. and Jeotgalibaca arthritidis sp. nov., isolated from pigs, and emended description of the genus Jeotgalibaca.</title>
        <authorList>
            <person name="Zamora L."/>
            <person name="Perez-Sancho M."/>
            <person name="Dominguez L."/>
            <person name="Fernandez-Garayzabal J.F."/>
            <person name="Vela A.I."/>
        </authorList>
    </citation>
    <scope>NUCLEOTIDE SEQUENCE [LARGE SCALE GENOMIC DNA]</scope>
    <source>
        <strain evidence="2 3">CECT 9157</strain>
    </source>
</reference>
<dbReference type="PANTHER" id="PTHR42899:SF1">
    <property type="entry name" value="SPERMATOGENESIS-ASSOCIATED PROTEIN 20"/>
    <property type="match status" value="1"/>
</dbReference>
<dbReference type="InterPro" id="IPR036249">
    <property type="entry name" value="Thioredoxin-like_sf"/>
</dbReference>
<dbReference type="Pfam" id="PF03190">
    <property type="entry name" value="Thioredox_DsbH"/>
    <property type="match status" value="1"/>
</dbReference>